<name>A0A8H7SPQ4_9FUNG</name>
<reference evidence="10" key="1">
    <citation type="submission" date="2021-01" db="EMBL/GenBank/DDBJ databases">
        <title>Metabolic potential, ecology and presence of endohyphal bacteria is reflected in genomic diversity of Mucoromycotina.</title>
        <authorList>
            <person name="Muszewska A."/>
            <person name="Okrasinska A."/>
            <person name="Steczkiewicz K."/>
            <person name="Drgas O."/>
            <person name="Orlowska M."/>
            <person name="Perlinska-Lenart U."/>
            <person name="Aleksandrzak-Piekarczyk T."/>
            <person name="Szatraj K."/>
            <person name="Zielenkiewicz U."/>
            <person name="Pilsyk S."/>
            <person name="Malc E."/>
            <person name="Mieczkowski P."/>
            <person name="Kruszewska J.S."/>
            <person name="Biernat P."/>
            <person name="Pawlowska J."/>
        </authorList>
    </citation>
    <scope>NUCLEOTIDE SEQUENCE</scope>
    <source>
        <strain evidence="10">WA0000018081</strain>
    </source>
</reference>
<evidence type="ECO:0000256" key="2">
    <source>
        <dbReference type="ARBA" id="ARBA00010992"/>
    </source>
</evidence>
<dbReference type="InterPro" id="IPR005829">
    <property type="entry name" value="Sugar_transporter_CS"/>
</dbReference>
<dbReference type="EMBL" id="JAEPRE010000116">
    <property type="protein sequence ID" value="KAG2232290.1"/>
    <property type="molecule type" value="Genomic_DNA"/>
</dbReference>
<evidence type="ECO:0000256" key="4">
    <source>
        <dbReference type="ARBA" id="ARBA00022692"/>
    </source>
</evidence>
<feature type="transmembrane region" description="Helical" evidence="8">
    <location>
        <begin position="431"/>
        <end position="453"/>
    </location>
</feature>
<evidence type="ECO:0000313" key="11">
    <source>
        <dbReference type="Proteomes" id="UP000613177"/>
    </source>
</evidence>
<dbReference type="PROSITE" id="PS00216">
    <property type="entry name" value="SUGAR_TRANSPORT_1"/>
    <property type="match status" value="1"/>
</dbReference>
<dbReference type="Gene3D" id="1.20.1250.20">
    <property type="entry name" value="MFS general substrate transporter like domains"/>
    <property type="match status" value="2"/>
</dbReference>
<keyword evidence="3" id="KW-0813">Transport</keyword>
<dbReference type="InterPro" id="IPR036259">
    <property type="entry name" value="MFS_trans_sf"/>
</dbReference>
<feature type="compositionally biased region" description="Polar residues" evidence="7">
    <location>
        <begin position="294"/>
        <end position="310"/>
    </location>
</feature>
<dbReference type="PROSITE" id="PS00217">
    <property type="entry name" value="SUGAR_TRANSPORT_2"/>
    <property type="match status" value="1"/>
</dbReference>
<keyword evidence="4 8" id="KW-0812">Transmembrane</keyword>
<dbReference type="PANTHER" id="PTHR23503">
    <property type="entry name" value="SOLUTE CARRIER FAMILY 2"/>
    <property type="match status" value="1"/>
</dbReference>
<feature type="transmembrane region" description="Helical" evidence="8">
    <location>
        <begin position="495"/>
        <end position="515"/>
    </location>
</feature>
<evidence type="ECO:0000256" key="1">
    <source>
        <dbReference type="ARBA" id="ARBA00004141"/>
    </source>
</evidence>
<feature type="transmembrane region" description="Helical" evidence="8">
    <location>
        <begin position="373"/>
        <end position="396"/>
    </location>
</feature>
<evidence type="ECO:0000256" key="5">
    <source>
        <dbReference type="ARBA" id="ARBA00022989"/>
    </source>
</evidence>
<dbReference type="PRINTS" id="PR00171">
    <property type="entry name" value="SUGRTRNSPORT"/>
</dbReference>
<organism evidence="10 11">
    <name type="scientific">Thamnidium elegans</name>
    <dbReference type="NCBI Taxonomy" id="101142"/>
    <lineage>
        <taxon>Eukaryota</taxon>
        <taxon>Fungi</taxon>
        <taxon>Fungi incertae sedis</taxon>
        <taxon>Mucoromycota</taxon>
        <taxon>Mucoromycotina</taxon>
        <taxon>Mucoromycetes</taxon>
        <taxon>Mucorales</taxon>
        <taxon>Mucorineae</taxon>
        <taxon>Mucoraceae</taxon>
        <taxon>Thamnidium</taxon>
    </lineage>
</organism>
<dbReference type="Proteomes" id="UP000613177">
    <property type="component" value="Unassembled WGS sequence"/>
</dbReference>
<dbReference type="InterPro" id="IPR020846">
    <property type="entry name" value="MFS_dom"/>
</dbReference>
<feature type="transmembrane region" description="Helical" evidence="8">
    <location>
        <begin position="121"/>
        <end position="139"/>
    </location>
</feature>
<accession>A0A8H7SPQ4</accession>
<dbReference type="Pfam" id="PF00083">
    <property type="entry name" value="Sugar_tr"/>
    <property type="match status" value="2"/>
</dbReference>
<feature type="transmembrane region" description="Helical" evidence="8">
    <location>
        <begin position="160"/>
        <end position="178"/>
    </location>
</feature>
<protein>
    <recommendedName>
        <fullName evidence="9">Major facilitator superfamily (MFS) profile domain-containing protein</fullName>
    </recommendedName>
</protein>
<feature type="transmembrane region" description="Helical" evidence="8">
    <location>
        <begin position="12"/>
        <end position="30"/>
    </location>
</feature>
<gene>
    <name evidence="10" type="ORF">INT48_009311</name>
</gene>
<dbReference type="SUPFAM" id="SSF103473">
    <property type="entry name" value="MFS general substrate transporter"/>
    <property type="match status" value="1"/>
</dbReference>
<feature type="transmembrane region" description="Helical" evidence="8">
    <location>
        <begin position="64"/>
        <end position="85"/>
    </location>
</feature>
<comment type="subcellular location">
    <subcellularLocation>
        <location evidence="1">Membrane</location>
        <topology evidence="1">Multi-pass membrane protein</topology>
    </subcellularLocation>
</comment>
<feature type="transmembrane region" description="Helical" evidence="8">
    <location>
        <begin position="403"/>
        <end position="425"/>
    </location>
</feature>
<feature type="transmembrane region" description="Helical" evidence="8">
    <location>
        <begin position="184"/>
        <end position="204"/>
    </location>
</feature>
<feature type="transmembrane region" description="Helical" evidence="8">
    <location>
        <begin position="338"/>
        <end position="361"/>
    </location>
</feature>
<feature type="transmembrane region" description="Helical" evidence="8">
    <location>
        <begin position="97"/>
        <end position="115"/>
    </location>
</feature>
<keyword evidence="11" id="KW-1185">Reference proteome</keyword>
<dbReference type="GO" id="GO:0015149">
    <property type="term" value="F:hexose transmembrane transporter activity"/>
    <property type="evidence" value="ECO:0007669"/>
    <property type="project" value="TreeGrafter"/>
</dbReference>
<dbReference type="InterPro" id="IPR045263">
    <property type="entry name" value="GLUT"/>
</dbReference>
<dbReference type="AlphaFoldDB" id="A0A8H7SPQ4"/>
<dbReference type="PROSITE" id="PS50850">
    <property type="entry name" value="MFS"/>
    <property type="match status" value="1"/>
</dbReference>
<evidence type="ECO:0000256" key="3">
    <source>
        <dbReference type="ARBA" id="ARBA00022448"/>
    </source>
</evidence>
<evidence type="ECO:0000313" key="10">
    <source>
        <dbReference type="EMBL" id="KAG2232290.1"/>
    </source>
</evidence>
<feature type="domain" description="Major facilitator superfamily (MFS) profile" evidence="9">
    <location>
        <begin position="15"/>
        <end position="519"/>
    </location>
</feature>
<comment type="caution">
    <text evidence="10">The sequence shown here is derived from an EMBL/GenBank/DDBJ whole genome shotgun (WGS) entry which is preliminary data.</text>
</comment>
<dbReference type="PANTHER" id="PTHR23503:SF8">
    <property type="entry name" value="FACILITATED GLUCOSE TRANSPORTER PROTEIN 1"/>
    <property type="match status" value="1"/>
</dbReference>
<evidence type="ECO:0000256" key="7">
    <source>
        <dbReference type="SAM" id="MobiDB-lite"/>
    </source>
</evidence>
<evidence type="ECO:0000256" key="6">
    <source>
        <dbReference type="ARBA" id="ARBA00023136"/>
    </source>
</evidence>
<dbReference type="GO" id="GO:0016020">
    <property type="term" value="C:membrane"/>
    <property type="evidence" value="ECO:0007669"/>
    <property type="project" value="UniProtKB-SubCell"/>
</dbReference>
<dbReference type="InterPro" id="IPR003663">
    <property type="entry name" value="Sugar/inositol_transpt"/>
</dbReference>
<feature type="region of interest" description="Disordered" evidence="7">
    <location>
        <begin position="255"/>
        <end position="310"/>
    </location>
</feature>
<comment type="similarity">
    <text evidence="2">Belongs to the major facilitator superfamily. Sugar transporter (TC 2.A.1.1) family.</text>
</comment>
<feature type="compositionally biased region" description="Basic and acidic residues" evidence="7">
    <location>
        <begin position="255"/>
        <end position="267"/>
    </location>
</feature>
<dbReference type="InterPro" id="IPR005828">
    <property type="entry name" value="MFS_sugar_transport-like"/>
</dbReference>
<evidence type="ECO:0000259" key="9">
    <source>
        <dbReference type="PROSITE" id="PS50850"/>
    </source>
</evidence>
<keyword evidence="6 8" id="KW-0472">Membrane</keyword>
<proteinExistence type="inferred from homology"/>
<keyword evidence="5 8" id="KW-1133">Transmembrane helix</keyword>
<sequence>MDSHTIKYPKYMVYCVFVACLGSFSNGWVIGSPNVPGEITHNCPNGNARVYNSVFPDCLPMDNALWGFAVASFCVGGLIGGLSGGALQTKVGRKRSIILNNLGYISGGILIGCAVNDAMFIIGRILCGIACGLGSLSIPTYIGEVSTISARGAMGTCNQFFIVIGILLSSVIGLPLATVPLWRVNYAIVAIPAITQFFLMNTCVETPRYLVSINRIEDARASLQKLRGNANIDAEFYGMVEGHFGTAAAQSLTNYHEKEDDTKKESIPRSPVMRQQPAHDVPSELAGAGEGDHLTTSVTQHSDSFDNNATDENLVPARHNNETMSIIQIFVDPVIRRIALTVIALHAFQQLVGINAVMYYSTTIFNLAFDSEFSKYMAIITTVVNFVMTAVSVALIDRMGRRPLLLIANAGACIFSALLVVGYVYNLPALLVVSVFLYVASFAIGIGPIPWLLTSELTPTYASSSVGSTATCVNWGMNFLVGQCFPIIFAHIAGYSFAIFAAIAAAAFAFTLICLPETKGKTLEAIQRVDWLIEEVIEQ</sequence>
<evidence type="ECO:0000256" key="8">
    <source>
        <dbReference type="SAM" id="Phobius"/>
    </source>
</evidence>